<dbReference type="Proteomes" id="UP000016930">
    <property type="component" value="Unassembled WGS sequence"/>
</dbReference>
<evidence type="ECO:0000313" key="6">
    <source>
        <dbReference type="EMBL" id="EMD42181.1"/>
    </source>
</evidence>
<dbReference type="HOGENOM" id="CLU_067140_0_0_1"/>
<accession>M2RTB4</accession>
<dbReference type="GO" id="GO:0003729">
    <property type="term" value="F:mRNA binding"/>
    <property type="evidence" value="ECO:0007669"/>
    <property type="project" value="TreeGrafter"/>
</dbReference>
<keyword evidence="7" id="KW-1185">Reference proteome</keyword>
<dbReference type="InterPro" id="IPR025742">
    <property type="entry name" value="CSTF2_hinge"/>
</dbReference>
<feature type="domain" description="Cleavage stimulation factor subunit 2 hinge" evidence="5">
    <location>
        <begin position="5"/>
        <end position="59"/>
    </location>
</feature>
<evidence type="ECO:0000256" key="1">
    <source>
        <dbReference type="ARBA" id="ARBA00004123"/>
    </source>
</evidence>
<feature type="compositionally biased region" description="Polar residues" evidence="3">
    <location>
        <begin position="103"/>
        <end position="113"/>
    </location>
</feature>
<sequence length="207" mass="22128">MSAQAMQEDQLLDLLLQLKKTTPDQARMILNAQPQIAYALMAVMVNVNVVNMDVVQKILASYSTVPSSSTQPPPASISAPAPAVAPAPAIPPHLSHQPPHRSVTPTYPSQPQHTGYPGPAYAQHQPGPQNPYGAPPPPNAPGPSYGMQAPPPAALPASLPPALVNIPDDQKALIMRVISMTREEIYQLPYNERDNIIKLRATLGLPT</sequence>
<feature type="region of interest" description="Disordered" evidence="3">
    <location>
        <begin position="64"/>
        <end position="153"/>
    </location>
</feature>
<dbReference type="EMBL" id="KB445791">
    <property type="protein sequence ID" value="EMD42181.1"/>
    <property type="molecule type" value="Genomic_DNA"/>
</dbReference>
<feature type="domain" description="Transcription termination and cleavage factor C-terminal" evidence="4">
    <location>
        <begin position="170"/>
        <end position="201"/>
    </location>
</feature>
<evidence type="ECO:0000313" key="7">
    <source>
        <dbReference type="Proteomes" id="UP000016930"/>
    </source>
</evidence>
<evidence type="ECO:0000259" key="5">
    <source>
        <dbReference type="Pfam" id="PF14327"/>
    </source>
</evidence>
<dbReference type="OrthoDB" id="272703at2759"/>
<dbReference type="STRING" id="914234.M2RTB4"/>
<reference evidence="6 7" key="1">
    <citation type="journal article" date="2012" name="Proc. Natl. Acad. Sci. U.S.A.">
        <title>Comparative genomics of Ceriporiopsis subvermispora and Phanerochaete chrysosporium provide insight into selective ligninolysis.</title>
        <authorList>
            <person name="Fernandez-Fueyo E."/>
            <person name="Ruiz-Duenas F.J."/>
            <person name="Ferreira P."/>
            <person name="Floudas D."/>
            <person name="Hibbett D.S."/>
            <person name="Canessa P."/>
            <person name="Larrondo L.F."/>
            <person name="James T.Y."/>
            <person name="Seelenfreund D."/>
            <person name="Lobos S."/>
            <person name="Polanco R."/>
            <person name="Tello M."/>
            <person name="Honda Y."/>
            <person name="Watanabe T."/>
            <person name="Watanabe T."/>
            <person name="Ryu J.S."/>
            <person name="Kubicek C.P."/>
            <person name="Schmoll M."/>
            <person name="Gaskell J."/>
            <person name="Hammel K.E."/>
            <person name="St John F.J."/>
            <person name="Vanden Wymelenberg A."/>
            <person name="Sabat G."/>
            <person name="Splinter BonDurant S."/>
            <person name="Syed K."/>
            <person name="Yadav J.S."/>
            <person name="Doddapaneni H."/>
            <person name="Subramanian V."/>
            <person name="Lavin J.L."/>
            <person name="Oguiza J.A."/>
            <person name="Perez G."/>
            <person name="Pisabarro A.G."/>
            <person name="Ramirez L."/>
            <person name="Santoyo F."/>
            <person name="Master E."/>
            <person name="Coutinho P.M."/>
            <person name="Henrissat B."/>
            <person name="Lombard V."/>
            <person name="Magnuson J.K."/>
            <person name="Kuees U."/>
            <person name="Hori C."/>
            <person name="Igarashi K."/>
            <person name="Samejima M."/>
            <person name="Held B.W."/>
            <person name="Barry K.W."/>
            <person name="LaButti K.M."/>
            <person name="Lapidus A."/>
            <person name="Lindquist E.A."/>
            <person name="Lucas S.M."/>
            <person name="Riley R."/>
            <person name="Salamov A.A."/>
            <person name="Hoffmeister D."/>
            <person name="Schwenk D."/>
            <person name="Hadar Y."/>
            <person name="Yarden O."/>
            <person name="de Vries R.P."/>
            <person name="Wiebenga A."/>
            <person name="Stenlid J."/>
            <person name="Eastwood D."/>
            <person name="Grigoriev I.V."/>
            <person name="Berka R.M."/>
            <person name="Blanchette R.A."/>
            <person name="Kersten P."/>
            <person name="Martinez A.T."/>
            <person name="Vicuna R."/>
            <person name="Cullen D."/>
        </authorList>
    </citation>
    <scope>NUCLEOTIDE SEQUENCE [LARGE SCALE GENOMIC DNA]</scope>
    <source>
        <strain evidence="6 7">B</strain>
    </source>
</reference>
<dbReference type="Pfam" id="PF14327">
    <property type="entry name" value="CSTF2_hinge"/>
    <property type="match status" value="1"/>
</dbReference>
<dbReference type="Pfam" id="PF14304">
    <property type="entry name" value="CSTF_C"/>
    <property type="match status" value="1"/>
</dbReference>
<evidence type="ECO:0000256" key="3">
    <source>
        <dbReference type="SAM" id="MobiDB-lite"/>
    </source>
</evidence>
<dbReference type="GO" id="GO:0031124">
    <property type="term" value="P:mRNA 3'-end processing"/>
    <property type="evidence" value="ECO:0007669"/>
    <property type="project" value="InterPro"/>
</dbReference>
<gene>
    <name evidence="6" type="ORF">CERSUDRAFT_110724</name>
</gene>
<keyword evidence="2" id="KW-0539">Nucleus</keyword>
<protein>
    <recommendedName>
        <fullName evidence="8">Cleavage stimulation factor subunit 2 hinge domain-containing protein</fullName>
    </recommendedName>
</protein>
<dbReference type="AlphaFoldDB" id="M2RTB4"/>
<evidence type="ECO:0000259" key="4">
    <source>
        <dbReference type="Pfam" id="PF14304"/>
    </source>
</evidence>
<name>M2RTB4_CERS8</name>
<dbReference type="PANTHER" id="PTHR45735:SF2">
    <property type="entry name" value="CLEAVAGE STIMULATION FACTOR SUBUNIT 2"/>
    <property type="match status" value="1"/>
</dbReference>
<feature type="compositionally biased region" description="Low complexity" evidence="3">
    <location>
        <begin position="64"/>
        <end position="82"/>
    </location>
</feature>
<comment type="subcellular location">
    <subcellularLocation>
        <location evidence="1">Nucleus</location>
    </subcellularLocation>
</comment>
<organism evidence="6 7">
    <name type="scientific">Ceriporiopsis subvermispora (strain B)</name>
    <name type="common">White-rot fungus</name>
    <name type="synonym">Gelatoporia subvermispora</name>
    <dbReference type="NCBI Taxonomy" id="914234"/>
    <lineage>
        <taxon>Eukaryota</taxon>
        <taxon>Fungi</taxon>
        <taxon>Dikarya</taxon>
        <taxon>Basidiomycota</taxon>
        <taxon>Agaricomycotina</taxon>
        <taxon>Agaricomycetes</taxon>
        <taxon>Polyporales</taxon>
        <taxon>Gelatoporiaceae</taxon>
        <taxon>Gelatoporia</taxon>
    </lineage>
</organism>
<evidence type="ECO:0000256" key="2">
    <source>
        <dbReference type="ARBA" id="ARBA00023242"/>
    </source>
</evidence>
<dbReference type="Gene3D" id="1.10.20.70">
    <property type="entry name" value="Transcription termination and cleavage factor, C-terminal domain"/>
    <property type="match status" value="1"/>
</dbReference>
<proteinExistence type="predicted"/>
<evidence type="ECO:0008006" key="8">
    <source>
        <dbReference type="Google" id="ProtNLM"/>
    </source>
</evidence>
<dbReference type="PANTHER" id="PTHR45735">
    <property type="entry name" value="CLEAVAGE STIMULATION FACTOR SUBUNIT 2"/>
    <property type="match status" value="1"/>
</dbReference>
<dbReference type="GO" id="GO:0005847">
    <property type="term" value="C:mRNA cleavage and polyadenylation specificity factor complex"/>
    <property type="evidence" value="ECO:0007669"/>
    <property type="project" value="TreeGrafter"/>
</dbReference>
<dbReference type="InterPro" id="IPR038192">
    <property type="entry name" value="CSTF_C_sf"/>
</dbReference>
<dbReference type="InterPro" id="IPR026896">
    <property type="entry name" value="CSTF_C"/>
</dbReference>